<feature type="region of interest" description="Disordered" evidence="1">
    <location>
        <begin position="464"/>
        <end position="509"/>
    </location>
</feature>
<proteinExistence type="predicted"/>
<keyword evidence="2" id="KW-1133">Transmembrane helix</keyword>
<dbReference type="Proteomes" id="UP001528673">
    <property type="component" value="Unassembled WGS sequence"/>
</dbReference>
<dbReference type="EMBL" id="JAQSIP010000013">
    <property type="protein sequence ID" value="MDD0840942.1"/>
    <property type="molecule type" value="Genomic_DNA"/>
</dbReference>
<keyword evidence="2" id="KW-0472">Membrane</keyword>
<feature type="compositionally biased region" description="Low complexity" evidence="1">
    <location>
        <begin position="464"/>
        <end position="480"/>
    </location>
</feature>
<dbReference type="RefSeq" id="WP_273953722.1">
    <property type="nucleotide sequence ID" value="NZ_JAQSIP010000013.1"/>
</dbReference>
<evidence type="ECO:0000256" key="2">
    <source>
        <dbReference type="SAM" id="Phobius"/>
    </source>
</evidence>
<feature type="transmembrane region" description="Helical" evidence="2">
    <location>
        <begin position="20"/>
        <end position="40"/>
    </location>
</feature>
<evidence type="ECO:0000256" key="1">
    <source>
        <dbReference type="SAM" id="MobiDB-lite"/>
    </source>
</evidence>
<evidence type="ECO:0000313" key="3">
    <source>
        <dbReference type="EMBL" id="MDD0840942.1"/>
    </source>
</evidence>
<organism evidence="3 4">
    <name type="scientific">Curvibacter cyanobacteriorum</name>
    <dbReference type="NCBI Taxonomy" id="3026422"/>
    <lineage>
        <taxon>Bacteria</taxon>
        <taxon>Pseudomonadati</taxon>
        <taxon>Pseudomonadota</taxon>
        <taxon>Betaproteobacteria</taxon>
        <taxon>Burkholderiales</taxon>
        <taxon>Comamonadaceae</taxon>
        <taxon>Curvibacter</taxon>
    </lineage>
</organism>
<dbReference type="InterPro" id="IPR011852">
    <property type="entry name" value="TRAP_TAXI"/>
</dbReference>
<comment type="caution">
    <text evidence="3">The sequence shown here is derived from an EMBL/GenBank/DDBJ whole genome shotgun (WGS) entry which is preliminary data.</text>
</comment>
<dbReference type="Pfam" id="PF16868">
    <property type="entry name" value="NMT1_3"/>
    <property type="match status" value="1"/>
</dbReference>
<sequence>MSKLSRTLRYYLLNLRDLLLSAGPIALLPVLLLGLAYWWLNPAPPRQVTLATGPAQSAYERFGKVYADALAREGIEVKLLPSDGSAANLQLLAEGQADFGFVQGGTATAHPDEADEELLSLGSLFMEPLWVFYRPASYTVDGPHRPLTALTQLRGLRVNVGAQGSGAPALMGQLLKANGLEPSALKLSHLAQTPATVAFLGGQLDVVAFVSAPESPIVQMLLQTPGVQLMAFAQSEAYGRRFPYLTPVTLPRGVVDLSRDLPARDVRLVASTTSLLARADTHPALQQLFAQTARSLHSNAGWFNRAAEFPNLNHNELPLSREAERAYTEGPSWLQRHLPFWLANLVQRMGLALGVILAIVLPLSRVIPPLYTFRVRSRVFRWYGRLRDIEARLDKGDATPSALLLELDEVEQQVTLIHLPLSYTNELYALRSHLQWVRRRLQGGPAGGGPSAAATGFAASAPVDTASALHSPSHAPSHDPVQTPVHAPVASAVDAPGTAAPAPQPPPKA</sequence>
<reference evidence="3 4" key="1">
    <citation type="submission" date="2023-02" db="EMBL/GenBank/DDBJ databases">
        <title>Bacterial whole genomic sequence of Curvibacter sp. HBC61.</title>
        <authorList>
            <person name="Le V."/>
            <person name="Ko S.-R."/>
            <person name="Ahn C.-Y."/>
            <person name="Oh H.-M."/>
        </authorList>
    </citation>
    <scope>NUCLEOTIDE SEQUENCE [LARGE SCALE GENOMIC DNA]</scope>
    <source>
        <strain evidence="3 4">HBC61</strain>
    </source>
</reference>
<dbReference type="PANTHER" id="PTHR42941">
    <property type="entry name" value="SLL1037 PROTEIN"/>
    <property type="match status" value="1"/>
</dbReference>
<keyword evidence="2" id="KW-0812">Transmembrane</keyword>
<dbReference type="Gene3D" id="3.40.190.10">
    <property type="entry name" value="Periplasmic binding protein-like II"/>
    <property type="match status" value="2"/>
</dbReference>
<accession>A0ABT5N3R2</accession>
<gene>
    <name evidence="3" type="ORF">PSQ40_20365</name>
</gene>
<name>A0ABT5N3R2_9BURK</name>
<keyword evidence="4" id="KW-1185">Reference proteome</keyword>
<dbReference type="SUPFAM" id="SSF53850">
    <property type="entry name" value="Periplasmic binding protein-like II"/>
    <property type="match status" value="1"/>
</dbReference>
<protein>
    <submittedName>
        <fullName evidence="3">TAXI family TRAP transporter solute-binding subunit</fullName>
    </submittedName>
</protein>
<dbReference type="PANTHER" id="PTHR42941:SF1">
    <property type="entry name" value="SLL1037 PROTEIN"/>
    <property type="match status" value="1"/>
</dbReference>
<evidence type="ECO:0000313" key="4">
    <source>
        <dbReference type="Proteomes" id="UP001528673"/>
    </source>
</evidence>